<sequence>MSNRIIEVVTYNTAWPNLFQLEKEKLSSMLGELAVKVEHIGSTSVPGLSAKPIIDILVEVTNVEQLDLKAYSFRRLGYEVKGENGIVGRRYYQKGGSKRSHHIHAFQSGSKDISRHLAFKEYLIAHPRVANMYALIKQEAASQCANDNELYMAKKNGFIARYEELAIKWYDFVI</sequence>
<dbReference type="OrthoDB" id="9799092at2"/>
<organism evidence="1 2">
    <name type="scientific">Pseudoalteromonas byunsanensis</name>
    <dbReference type="NCBI Taxonomy" id="327939"/>
    <lineage>
        <taxon>Bacteria</taxon>
        <taxon>Pseudomonadati</taxon>
        <taxon>Pseudomonadota</taxon>
        <taxon>Gammaproteobacteria</taxon>
        <taxon>Alteromonadales</taxon>
        <taxon>Pseudoalteromonadaceae</taxon>
        <taxon>Pseudoalteromonas</taxon>
    </lineage>
</organism>
<proteinExistence type="predicted"/>
<dbReference type="STRING" id="327939.BIW53_13030"/>
<dbReference type="AlphaFoldDB" id="A0A1S1N658"/>
<dbReference type="InterPro" id="IPR043519">
    <property type="entry name" value="NT_sf"/>
</dbReference>
<dbReference type="InterPro" id="IPR007344">
    <property type="entry name" value="GrpB/CoaE"/>
</dbReference>
<dbReference type="Proteomes" id="UP000180253">
    <property type="component" value="Unassembled WGS sequence"/>
</dbReference>
<reference evidence="1 2" key="1">
    <citation type="submission" date="2016-10" db="EMBL/GenBank/DDBJ databases">
        <title>Pseudoalteromonas amylolytica sp. nov., isolated from the surface seawater.</title>
        <authorList>
            <person name="Wu Y.-H."/>
            <person name="Cheng H."/>
            <person name="Jin X.-B."/>
            <person name="Wang C.-S."/>
            <person name="Xu X.-W."/>
        </authorList>
    </citation>
    <scope>NUCLEOTIDE SEQUENCE [LARGE SCALE GENOMIC DNA]</scope>
    <source>
        <strain evidence="1 2">JCM 12483</strain>
    </source>
</reference>
<dbReference type="PANTHER" id="PTHR34822">
    <property type="entry name" value="GRPB DOMAIN PROTEIN (AFU_ORTHOLOGUE AFUA_1G01530)"/>
    <property type="match status" value="1"/>
</dbReference>
<name>A0A1S1N658_9GAMM</name>
<dbReference type="Pfam" id="PF04229">
    <property type="entry name" value="GrpB"/>
    <property type="match status" value="1"/>
</dbReference>
<evidence type="ECO:0000313" key="2">
    <source>
        <dbReference type="Proteomes" id="UP000180253"/>
    </source>
</evidence>
<protein>
    <recommendedName>
        <fullName evidence="3">GrpB family protein</fullName>
    </recommendedName>
</protein>
<accession>A0A1S1N658</accession>
<dbReference type="RefSeq" id="WP_070992453.1">
    <property type="nucleotide sequence ID" value="NZ_CBCSHD010000007.1"/>
</dbReference>
<dbReference type="Gene3D" id="3.30.460.10">
    <property type="entry name" value="Beta Polymerase, domain 2"/>
    <property type="match status" value="1"/>
</dbReference>
<comment type="caution">
    <text evidence="1">The sequence shown here is derived from an EMBL/GenBank/DDBJ whole genome shotgun (WGS) entry which is preliminary data.</text>
</comment>
<gene>
    <name evidence="1" type="ORF">BIW53_13030</name>
</gene>
<evidence type="ECO:0008006" key="3">
    <source>
        <dbReference type="Google" id="ProtNLM"/>
    </source>
</evidence>
<evidence type="ECO:0000313" key="1">
    <source>
        <dbReference type="EMBL" id="OHU94937.1"/>
    </source>
</evidence>
<keyword evidence="2" id="KW-1185">Reference proteome</keyword>
<dbReference type="SUPFAM" id="SSF81301">
    <property type="entry name" value="Nucleotidyltransferase"/>
    <property type="match status" value="1"/>
</dbReference>
<dbReference type="PANTHER" id="PTHR34822:SF1">
    <property type="entry name" value="GRPB FAMILY PROTEIN"/>
    <property type="match status" value="1"/>
</dbReference>
<dbReference type="EMBL" id="MNAN01000032">
    <property type="protein sequence ID" value="OHU94937.1"/>
    <property type="molecule type" value="Genomic_DNA"/>
</dbReference>